<proteinExistence type="predicted"/>
<feature type="compositionally biased region" description="Basic and acidic residues" evidence="1">
    <location>
        <begin position="518"/>
        <end position="545"/>
    </location>
</feature>
<dbReference type="Proteomes" id="UP000266643">
    <property type="component" value="Unassembled WGS sequence"/>
</dbReference>
<dbReference type="InterPro" id="IPR013763">
    <property type="entry name" value="Cyclin-like_dom"/>
</dbReference>
<feature type="compositionally biased region" description="Basic residues" evidence="1">
    <location>
        <begin position="943"/>
        <end position="959"/>
    </location>
</feature>
<dbReference type="SUPFAM" id="SSF47954">
    <property type="entry name" value="Cyclin-like"/>
    <property type="match status" value="1"/>
</dbReference>
<dbReference type="PANTHER" id="PTHR15615:SF108">
    <property type="entry name" value="PROTEIN CNPPD1"/>
    <property type="match status" value="1"/>
</dbReference>
<dbReference type="InterPro" id="IPR036915">
    <property type="entry name" value="Cyclin-like_sf"/>
</dbReference>
<dbReference type="PANTHER" id="PTHR15615">
    <property type="match status" value="1"/>
</dbReference>
<feature type="compositionally biased region" description="Polar residues" evidence="1">
    <location>
        <begin position="413"/>
        <end position="429"/>
    </location>
</feature>
<evidence type="ECO:0000313" key="4">
    <source>
        <dbReference type="EMBL" id="RHY57064.1"/>
    </source>
</evidence>
<feature type="region of interest" description="Disordered" evidence="1">
    <location>
        <begin position="23"/>
        <end position="42"/>
    </location>
</feature>
<protein>
    <recommendedName>
        <fullName evidence="3">Cyclin-like domain-containing protein</fullName>
    </recommendedName>
</protein>
<dbReference type="GO" id="GO:0006886">
    <property type="term" value="P:intracellular protein transport"/>
    <property type="evidence" value="ECO:0007669"/>
    <property type="project" value="InterPro"/>
</dbReference>
<dbReference type="GO" id="GO:0019901">
    <property type="term" value="F:protein kinase binding"/>
    <property type="evidence" value="ECO:0007669"/>
    <property type="project" value="InterPro"/>
</dbReference>
<reference evidence="4 5" key="1">
    <citation type="submission" date="2018-08" db="EMBL/GenBank/DDBJ databases">
        <title>Aphanomyces genome sequencing and annotation.</title>
        <authorList>
            <person name="Minardi D."/>
            <person name="Oidtmann B."/>
            <person name="Van Der Giezen M."/>
            <person name="Studholme D.J."/>
        </authorList>
    </citation>
    <scope>NUCLEOTIDE SEQUENCE [LARGE SCALE GENOMIC DNA]</scope>
    <source>
        <strain evidence="4 5">D2</strain>
    </source>
</reference>
<dbReference type="Pfam" id="PF09066">
    <property type="entry name" value="B2-adapt-app_C"/>
    <property type="match status" value="1"/>
</dbReference>
<evidence type="ECO:0000313" key="5">
    <source>
        <dbReference type="Proteomes" id="UP000266643"/>
    </source>
</evidence>
<organism evidence="4 5">
    <name type="scientific">Aphanomyces astaci</name>
    <name type="common">Crayfish plague agent</name>
    <dbReference type="NCBI Taxonomy" id="112090"/>
    <lineage>
        <taxon>Eukaryota</taxon>
        <taxon>Sar</taxon>
        <taxon>Stramenopiles</taxon>
        <taxon>Oomycota</taxon>
        <taxon>Saprolegniomycetes</taxon>
        <taxon>Saprolegniales</taxon>
        <taxon>Verrucalvaceae</taxon>
        <taxon>Aphanomyces</taxon>
    </lineage>
</organism>
<accession>A0A397D1G7</accession>
<comment type="caution">
    <text evidence="4">The sequence shown here is derived from an EMBL/GenBank/DDBJ whole genome shotgun (WGS) entry which is preliminary data.</text>
</comment>
<dbReference type="CDD" id="cd20558">
    <property type="entry name" value="CYCLIN_ScPCL7-like"/>
    <property type="match status" value="1"/>
</dbReference>
<gene>
    <name evidence="4" type="ORF">DYB30_009153</name>
</gene>
<dbReference type="InterPro" id="IPR015151">
    <property type="entry name" value="B-adaptin_app_sub_C"/>
</dbReference>
<dbReference type="VEuPathDB" id="FungiDB:H257_05875"/>
<feature type="compositionally biased region" description="Polar residues" evidence="1">
    <location>
        <begin position="26"/>
        <end position="36"/>
    </location>
</feature>
<feature type="region of interest" description="Disordered" evidence="1">
    <location>
        <begin position="927"/>
        <end position="968"/>
    </location>
</feature>
<dbReference type="AlphaFoldDB" id="A0A397D1G7"/>
<dbReference type="Gene3D" id="1.10.472.10">
    <property type="entry name" value="Cyclin-like"/>
    <property type="match status" value="1"/>
</dbReference>
<name>A0A397D1G7_APHAT</name>
<dbReference type="SMART" id="SM00385">
    <property type="entry name" value="CYCLIN"/>
    <property type="match status" value="1"/>
</dbReference>
<dbReference type="VEuPathDB" id="FungiDB:H257_05876"/>
<feature type="signal peptide" evidence="2">
    <location>
        <begin position="1"/>
        <end position="19"/>
    </location>
</feature>
<sequence>MVLLAMCLLVLLHVKDATGQKIKTGGLTQPASHTPSATPPLDSPEMLAGVAANDKPSTELKASLRSGQDVHTSSFDVATSIMTTRVPSLLFDDPLDDGDQFEFDDIDLDDEAAADTADGDSGRTAWCTDIGLTFELDFHSAFADLRGFGHNFNQRLTSDLDDAYSILFRDLSPSQFAAGKPFVVFSACSPSTSATPTNTSWLTAFRLSFRPFLETQGITLLQASSGQAGALSDLVVYEAPLDDESVGAAKVVVWPTAATISLVPSDSNGVPTIQLALRVQNTGALPVRVFQVVCHDVRGFRDTVLPISPTFVVAPTSDKLLSLNGPLVPSSFSHKDEHAEAPMRLHVVQSSGAFIDVGVVATVVHPPSASHNTNGKHDDDDVVNEEWLHVGTTAAVPRGASVRHSAKDDSSPLDPSSFQDTRMDTSSPSADVRPIRIVGSDAATAASNEELPLSAFPSSSWKGANNIQTPSPASTVLLVGVFGYTASFVYGKLRHRGGRSSIGFNQQKKAAARGHPRHTTDKECEMMLRTSNDDEPPRSPRDDCPSKASAPPPIQLNQSWGRLPPPSTTAAPPLQPQLMRPVVEVAAYQLQLDATVRLHPKRFESLWEESVERYAWTQSADDSGMLPPTGVVIQVLESQGILCMASGSVAKVEKYLFYAFEVAAGQFVFVEMVANPVSLEIATSVRCHRDVAATVVDAVAALHDLMQTSSSTQQSTDGDDRGRAIVQTLSVVLEGMVHPADSIPVGYLRRTKFEAFRAPQISILDYLVRIHTYASCSPECFVLALVYIDRLHQMQGFVMTDLNVHRVIITSIVLAAKFFDDHYFNNAYYAKVGGVPCTEMNELEVEFLLLTNFTLHVSTDTYTRYYNELANHYMFSAQGSADIKHFVKPDASGLLVYVTEDVSAILDQDMCGDGAVASMASCSSLGSSVGSSSGGSSFGGRTNCKKRSRSTTSGQKRRSVVAPLGVNA</sequence>
<evidence type="ECO:0000259" key="3">
    <source>
        <dbReference type="SMART" id="SM00385"/>
    </source>
</evidence>
<feature type="domain" description="Cyclin-like" evidence="3">
    <location>
        <begin position="765"/>
        <end position="851"/>
    </location>
</feature>
<keyword evidence="2" id="KW-0732">Signal</keyword>
<dbReference type="Pfam" id="PF08613">
    <property type="entry name" value="Cyclin"/>
    <property type="match status" value="1"/>
</dbReference>
<dbReference type="EMBL" id="QUTD01006172">
    <property type="protein sequence ID" value="RHY57064.1"/>
    <property type="molecule type" value="Genomic_DNA"/>
</dbReference>
<feature type="region of interest" description="Disordered" evidence="1">
    <location>
        <begin position="398"/>
        <end position="432"/>
    </location>
</feature>
<dbReference type="GO" id="GO:0030131">
    <property type="term" value="C:clathrin adaptor complex"/>
    <property type="evidence" value="ECO:0007669"/>
    <property type="project" value="InterPro"/>
</dbReference>
<dbReference type="GO" id="GO:0016192">
    <property type="term" value="P:vesicle-mediated transport"/>
    <property type="evidence" value="ECO:0007669"/>
    <property type="project" value="InterPro"/>
</dbReference>
<evidence type="ECO:0000256" key="2">
    <source>
        <dbReference type="SAM" id="SignalP"/>
    </source>
</evidence>
<evidence type="ECO:0000256" key="1">
    <source>
        <dbReference type="SAM" id="MobiDB-lite"/>
    </source>
</evidence>
<feature type="region of interest" description="Disordered" evidence="1">
    <location>
        <begin position="499"/>
        <end position="574"/>
    </location>
</feature>
<feature type="chain" id="PRO_5017297958" description="Cyclin-like domain-containing protein" evidence="2">
    <location>
        <begin position="20"/>
        <end position="968"/>
    </location>
</feature>
<dbReference type="InterPro" id="IPR013922">
    <property type="entry name" value="Cyclin_PHO80-like"/>
</dbReference>